<evidence type="ECO:0000313" key="4">
    <source>
        <dbReference type="Proteomes" id="UP000596660"/>
    </source>
</evidence>
<dbReference type="SUPFAM" id="SSF54277">
    <property type="entry name" value="CAD &amp; PB1 domains"/>
    <property type="match status" value="1"/>
</dbReference>
<dbReference type="SMART" id="SM00666">
    <property type="entry name" value="PB1"/>
    <property type="match status" value="1"/>
</dbReference>
<dbReference type="OMA" id="AWEDPNQ"/>
<name>A0A803MC85_CHEQI</name>
<evidence type="ECO:0000313" key="3">
    <source>
        <dbReference type="EnsemblPlants" id="AUR62027078-RA:cds"/>
    </source>
</evidence>
<reference evidence="3" key="2">
    <citation type="submission" date="2021-03" db="UniProtKB">
        <authorList>
            <consortium name="EnsemblPlants"/>
        </authorList>
    </citation>
    <scope>IDENTIFICATION</scope>
</reference>
<evidence type="ECO:0000256" key="1">
    <source>
        <dbReference type="SAM" id="MobiDB-lite"/>
    </source>
</evidence>
<dbReference type="EnsemblPlants" id="AUR62027078-RA">
    <property type="protein sequence ID" value="AUR62027078-RA:cds"/>
    <property type="gene ID" value="AUR62027078"/>
</dbReference>
<dbReference type="PANTHER" id="PTHR31066">
    <property type="entry name" value="OS05G0427100 PROTEIN-RELATED"/>
    <property type="match status" value="1"/>
</dbReference>
<dbReference type="InterPro" id="IPR000270">
    <property type="entry name" value="PB1_dom"/>
</dbReference>
<dbReference type="FunFam" id="3.10.20.90:FF:000058">
    <property type="entry name" value="Octicosapeptide/phox/Bem1p domain kinase superfamily protein"/>
    <property type="match status" value="1"/>
</dbReference>
<dbReference type="InterPro" id="IPR053198">
    <property type="entry name" value="Gynoecium_Dev_Regulator"/>
</dbReference>
<reference evidence="3" key="1">
    <citation type="journal article" date="2017" name="Nature">
        <title>The genome of Chenopodium quinoa.</title>
        <authorList>
            <person name="Jarvis D.E."/>
            <person name="Ho Y.S."/>
            <person name="Lightfoot D.J."/>
            <person name="Schmoeckel S.M."/>
            <person name="Li B."/>
            <person name="Borm T.J.A."/>
            <person name="Ohyanagi H."/>
            <person name="Mineta K."/>
            <person name="Michell C.T."/>
            <person name="Saber N."/>
            <person name="Kharbatia N.M."/>
            <person name="Rupper R.R."/>
            <person name="Sharp A.R."/>
            <person name="Dally N."/>
            <person name="Boughton B.A."/>
            <person name="Woo Y.H."/>
            <person name="Gao G."/>
            <person name="Schijlen E.G.W.M."/>
            <person name="Guo X."/>
            <person name="Momin A.A."/>
            <person name="Negrao S."/>
            <person name="Al-Babili S."/>
            <person name="Gehring C."/>
            <person name="Roessner U."/>
            <person name="Jung C."/>
            <person name="Murphy K."/>
            <person name="Arold S.T."/>
            <person name="Gojobori T."/>
            <person name="van der Linden C.G."/>
            <person name="van Loo E.N."/>
            <person name="Jellen E.N."/>
            <person name="Maughan P.J."/>
            <person name="Tester M."/>
        </authorList>
    </citation>
    <scope>NUCLEOTIDE SEQUENCE [LARGE SCALE GENOMIC DNA]</scope>
    <source>
        <strain evidence="3">cv. PI 614886</strain>
    </source>
</reference>
<organism evidence="3 4">
    <name type="scientific">Chenopodium quinoa</name>
    <name type="common">Quinoa</name>
    <dbReference type="NCBI Taxonomy" id="63459"/>
    <lineage>
        <taxon>Eukaryota</taxon>
        <taxon>Viridiplantae</taxon>
        <taxon>Streptophyta</taxon>
        <taxon>Embryophyta</taxon>
        <taxon>Tracheophyta</taxon>
        <taxon>Spermatophyta</taxon>
        <taxon>Magnoliopsida</taxon>
        <taxon>eudicotyledons</taxon>
        <taxon>Gunneridae</taxon>
        <taxon>Pentapetalae</taxon>
        <taxon>Caryophyllales</taxon>
        <taxon>Chenopodiaceae</taxon>
        <taxon>Chenopodioideae</taxon>
        <taxon>Atripliceae</taxon>
        <taxon>Chenopodium</taxon>
    </lineage>
</organism>
<feature type="region of interest" description="Disordered" evidence="1">
    <location>
        <begin position="1"/>
        <end position="42"/>
    </location>
</feature>
<dbReference type="Proteomes" id="UP000596660">
    <property type="component" value="Unplaced"/>
</dbReference>
<dbReference type="AlphaFoldDB" id="A0A803MC85"/>
<accession>A0A803MC85</accession>
<dbReference type="CDD" id="cd06410">
    <property type="entry name" value="PB1_UP2"/>
    <property type="match status" value="1"/>
</dbReference>
<keyword evidence="4" id="KW-1185">Reference proteome</keyword>
<dbReference type="Gene3D" id="3.10.20.90">
    <property type="entry name" value="Phosphatidylinositol 3-kinase Catalytic Subunit, Chain A, domain 1"/>
    <property type="match status" value="1"/>
</dbReference>
<dbReference type="Pfam" id="PF00564">
    <property type="entry name" value="PB1"/>
    <property type="match status" value="1"/>
</dbReference>
<feature type="compositionally biased region" description="Low complexity" evidence="1">
    <location>
        <begin position="31"/>
        <end position="42"/>
    </location>
</feature>
<proteinExistence type="predicted"/>
<evidence type="ECO:0000259" key="2">
    <source>
        <dbReference type="SMART" id="SM00666"/>
    </source>
</evidence>
<dbReference type="Gramene" id="AUR62027078-RA">
    <property type="protein sequence ID" value="AUR62027078-RA:cds"/>
    <property type="gene ID" value="AUR62027078"/>
</dbReference>
<protein>
    <recommendedName>
        <fullName evidence="2">PB1 domain-containing protein</fullName>
    </recommendedName>
</protein>
<sequence>MENFPSYSYPDSGDSSPRSREIDFENPPPSWEEQQQQPPQSSLNHKVKFMVSYGGRIQPRSHDNLLAYVGGETKILAVDRSIKFSSLYSKLSSTLASDSAVNDAVSGGFIFKYQLPGEELDALISVTNDDDLENMMHEYDRLYRGSTKPARLRIFLFPIHKSGSFGSTSSDPGKIDRESDRFVEALNSGPSPPPPTAVNSNMDFLFGLDKGPAQIPVPVQAPVQIPAPVQQRHEPDPQIEARIQEMNRMQISVQEMNRQKSEEVNYATTAPANIPASVQIPAGNVYHAPMMRPVTGQPNQGYYQMQRVPSDQVYREQQVYNMGSGKMGGGYSEGMGLPARPVAGMGAENQGYTQVAYDNGSGRQVYYAAPPGSAGVVTTPFQGVPVNGSGEMRPVTAPPGLTSVPAEGNKGIQKVVSNSNV</sequence>
<feature type="domain" description="PB1" evidence="2">
    <location>
        <begin position="61"/>
        <end position="159"/>
    </location>
</feature>
<feature type="compositionally biased region" description="Low complexity" evidence="1">
    <location>
        <begin position="1"/>
        <end position="16"/>
    </location>
</feature>
<dbReference type="PANTHER" id="PTHR31066:SF85">
    <property type="entry name" value="OS02G0809100 PROTEIN"/>
    <property type="match status" value="1"/>
</dbReference>